<dbReference type="Gene3D" id="3.40.1000.10">
    <property type="entry name" value="Mog1/PsbP, alpha/beta/alpha sandwich"/>
    <property type="match status" value="1"/>
</dbReference>
<dbReference type="InterPro" id="IPR003029">
    <property type="entry name" value="S1_domain"/>
</dbReference>
<accession>A0AAU9SMH8</accession>
<dbReference type="EMBL" id="OU466861">
    <property type="protein sequence ID" value="CAH2066416.1"/>
    <property type="molecule type" value="Genomic_DNA"/>
</dbReference>
<organism evidence="2 3">
    <name type="scientific">Thlaspi arvense</name>
    <name type="common">Field penny-cress</name>
    <dbReference type="NCBI Taxonomy" id="13288"/>
    <lineage>
        <taxon>Eukaryota</taxon>
        <taxon>Viridiplantae</taxon>
        <taxon>Streptophyta</taxon>
        <taxon>Embryophyta</taxon>
        <taxon>Tracheophyta</taxon>
        <taxon>Spermatophyta</taxon>
        <taxon>Magnoliopsida</taxon>
        <taxon>eudicotyledons</taxon>
        <taxon>Gunneridae</taxon>
        <taxon>Pentapetalae</taxon>
        <taxon>rosids</taxon>
        <taxon>malvids</taxon>
        <taxon>Brassicales</taxon>
        <taxon>Brassicaceae</taxon>
        <taxon>Thlaspideae</taxon>
        <taxon>Thlaspi</taxon>
    </lineage>
</organism>
<dbReference type="InterPro" id="IPR016123">
    <property type="entry name" value="Mog1/PsbP_a/b/a-sand"/>
</dbReference>
<dbReference type="SUPFAM" id="SSF50249">
    <property type="entry name" value="Nucleic acid-binding proteins"/>
    <property type="match status" value="1"/>
</dbReference>
<dbReference type="Proteomes" id="UP000836841">
    <property type="component" value="Chromosome 5"/>
</dbReference>
<dbReference type="Pfam" id="PF00575">
    <property type="entry name" value="S1"/>
    <property type="match status" value="1"/>
</dbReference>
<reference evidence="2 3" key="1">
    <citation type="submission" date="2022-03" db="EMBL/GenBank/DDBJ databases">
        <authorList>
            <person name="Nunn A."/>
            <person name="Chopra R."/>
            <person name="Nunn A."/>
            <person name="Contreras Garrido A."/>
        </authorList>
    </citation>
    <scope>NUCLEOTIDE SEQUENCE [LARGE SCALE GENOMIC DNA]</scope>
</reference>
<dbReference type="SUPFAM" id="SSF55724">
    <property type="entry name" value="Mog1p/PsbP-like"/>
    <property type="match status" value="1"/>
</dbReference>
<dbReference type="PROSITE" id="PS50126">
    <property type="entry name" value="S1"/>
    <property type="match status" value="1"/>
</dbReference>
<gene>
    <name evidence="2" type="ORF">TAV2_LOCUS15900</name>
</gene>
<dbReference type="SMART" id="SM00316">
    <property type="entry name" value="S1"/>
    <property type="match status" value="1"/>
</dbReference>
<evidence type="ECO:0000313" key="2">
    <source>
        <dbReference type="EMBL" id="CAH2066416.1"/>
    </source>
</evidence>
<keyword evidence="3" id="KW-1185">Reference proteome</keyword>
<dbReference type="Gene3D" id="2.40.50.140">
    <property type="entry name" value="Nucleic acid-binding proteins"/>
    <property type="match status" value="1"/>
</dbReference>
<evidence type="ECO:0000313" key="3">
    <source>
        <dbReference type="Proteomes" id="UP000836841"/>
    </source>
</evidence>
<dbReference type="InterPro" id="IPR052757">
    <property type="entry name" value="Ribosomal_protein_S1"/>
</dbReference>
<dbReference type="GO" id="GO:0003676">
    <property type="term" value="F:nucleic acid binding"/>
    <property type="evidence" value="ECO:0007669"/>
    <property type="project" value="InterPro"/>
</dbReference>
<dbReference type="AlphaFoldDB" id="A0AAU9SMH8"/>
<dbReference type="PANTHER" id="PTHR47559:SF1">
    <property type="entry name" value="OS03G0844900 PROTEIN"/>
    <property type="match status" value="1"/>
</dbReference>
<proteinExistence type="predicted"/>
<dbReference type="PANTHER" id="PTHR47559">
    <property type="entry name" value="OS03G0844900 PROTEIN"/>
    <property type="match status" value="1"/>
</dbReference>
<evidence type="ECO:0000259" key="1">
    <source>
        <dbReference type="PROSITE" id="PS50126"/>
    </source>
</evidence>
<dbReference type="Pfam" id="PF04603">
    <property type="entry name" value="Mog1"/>
    <property type="match status" value="1"/>
</dbReference>
<sequence>MLKGCQKLACLSTFNLQLLLCRATMAVFGGAVFCSAALSIFNTNSVQSSVLSDSLLWDTSDDAGPARISSDWKTAKAYCKSGDTCEGEVEGFNGGGLLLSPSRSCKEPQKSIHEIAKILVGSTLSPKYSQNVNVGDVFTGRVDSVEDYGAFIHLRFDDGLVHVSEVSWDYVQDVRDVLRDGAEVRVIITNVDKEKSRITLSIKQLEDDPLLETLDKVILKDSSTGSPSPSSNNSDAIEPLPGLETILEELLQEEAIEAVRINRQGFEKSDVKMGFKMLTGQTAGFLFLNMSREFCPERPLFGGAISSAFPQRFEDASNIRQVPDHQEVFVDPSRDESLIFELLDFKTEVGDNGSASWFLHDLAREQEAEGFKLIEQSEIIEAPGLSFRNIPAVATTAIGEMAISKGRQGREAQNLLRVYVANLRLKGVETDVLVAAYEPILINPLSESANAVGSGLAVPASQSGIMPMCDVIKQSLSTFRVNDWSLFGSSA</sequence>
<protein>
    <recommendedName>
        <fullName evidence="1">S1 motif domain-containing protein</fullName>
    </recommendedName>
</protein>
<dbReference type="InterPro" id="IPR007681">
    <property type="entry name" value="Mog1"/>
</dbReference>
<name>A0AAU9SMH8_THLAR</name>
<feature type="domain" description="S1 motif" evidence="1">
    <location>
        <begin position="135"/>
        <end position="203"/>
    </location>
</feature>
<dbReference type="InterPro" id="IPR012340">
    <property type="entry name" value="NA-bd_OB-fold"/>
</dbReference>